<evidence type="ECO:0000256" key="1">
    <source>
        <dbReference type="SAM" id="MobiDB-lite"/>
    </source>
</evidence>
<dbReference type="PANTHER" id="PTHR32487">
    <property type="entry name" value="3-OXO-DELTA(4,5)-STEROID 5-BETA-REDUCTASE"/>
    <property type="match status" value="1"/>
</dbReference>
<proteinExistence type="predicted"/>
<dbReference type="PANTHER" id="PTHR32487:SF0">
    <property type="entry name" value="3-OXO-DELTA(4,5)-STEROID 5-BETA-REDUCTASE"/>
    <property type="match status" value="1"/>
</dbReference>
<dbReference type="OMA" id="TWIETYR"/>
<dbReference type="AlphaFoldDB" id="M2LLI2"/>
<sequence length="406" mass="46128">MAPLFRKIAFVTGANGISGNAIIEHLIRQPRSEWAKIIITSRSPLKNYWQDPRVEFVAIDFLKPHAEIVAAMAPSCFDVTHAFFTSYVHTDDFTQLPTYNVPLWENFLVALETVSGASLQRVCLQTGGKHYGAHLGPSPCPYREDMPRYDDKGENFYYKQEDFMFARQKNAAARGHQWHYSIIRPNGIIGFTPAKNGMSEAITMALYFLINRELGTNAPFPGNQFFYNCVDDCSSATGLADISVWAMSNEHTKDEAFNSVNGDTYVWRYFWPRIADYFGAKAIEPEDLKLSDESRGSSLKHCFKMGQWADDKREVWDRIVSKYGGDKAAFDAGTWGFFDWATGKNWPTVSSMSKARAYGYTRADDTYEVFIETFRTFENAGILPPHPRRHLENFRPAQTNGHANDA</sequence>
<accession>M2LLI2</accession>
<dbReference type="eggNOG" id="ENOG502QSRH">
    <property type="taxonomic scope" value="Eukaryota"/>
</dbReference>
<dbReference type="Pfam" id="PF22917">
    <property type="entry name" value="PRISE"/>
    <property type="match status" value="1"/>
</dbReference>
<dbReference type="InterPro" id="IPR055222">
    <property type="entry name" value="PRISE-like_Rossmann-fold"/>
</dbReference>
<gene>
    <name evidence="3" type="ORF">BAUCODRAFT_527477</name>
</gene>
<dbReference type="GeneID" id="19115189"/>
<evidence type="ECO:0000313" key="4">
    <source>
        <dbReference type="Proteomes" id="UP000011761"/>
    </source>
</evidence>
<dbReference type="CDD" id="cd08948">
    <property type="entry name" value="5beta-POR_like_SDR_a"/>
    <property type="match status" value="1"/>
</dbReference>
<dbReference type="RefSeq" id="XP_007677741.1">
    <property type="nucleotide sequence ID" value="XM_007679551.1"/>
</dbReference>
<protein>
    <recommendedName>
        <fullName evidence="2">PRISE-like Rossmann-fold domain-containing protein</fullName>
    </recommendedName>
</protein>
<evidence type="ECO:0000313" key="3">
    <source>
        <dbReference type="EMBL" id="EMC95142.1"/>
    </source>
</evidence>
<name>M2LLI2_BAUPA</name>
<dbReference type="Gene3D" id="3.40.50.720">
    <property type="entry name" value="NAD(P)-binding Rossmann-like Domain"/>
    <property type="match status" value="1"/>
</dbReference>
<organism evidence="3 4">
    <name type="scientific">Baudoinia panamericana (strain UAMH 10762)</name>
    <name type="common">Angels' share fungus</name>
    <name type="synonym">Baudoinia compniacensis (strain UAMH 10762)</name>
    <dbReference type="NCBI Taxonomy" id="717646"/>
    <lineage>
        <taxon>Eukaryota</taxon>
        <taxon>Fungi</taxon>
        <taxon>Dikarya</taxon>
        <taxon>Ascomycota</taxon>
        <taxon>Pezizomycotina</taxon>
        <taxon>Dothideomycetes</taxon>
        <taxon>Dothideomycetidae</taxon>
        <taxon>Mycosphaerellales</taxon>
        <taxon>Teratosphaeriaceae</taxon>
        <taxon>Baudoinia</taxon>
    </lineage>
</organism>
<dbReference type="EMBL" id="KB445557">
    <property type="protein sequence ID" value="EMC95142.1"/>
    <property type="molecule type" value="Genomic_DNA"/>
</dbReference>
<dbReference type="KEGG" id="bcom:BAUCODRAFT_527477"/>
<dbReference type="InterPro" id="IPR036291">
    <property type="entry name" value="NAD(P)-bd_dom_sf"/>
</dbReference>
<keyword evidence="4" id="KW-1185">Reference proteome</keyword>
<reference evidence="3 4" key="1">
    <citation type="journal article" date="2012" name="PLoS Pathog.">
        <title>Diverse lifestyles and strategies of plant pathogenesis encoded in the genomes of eighteen Dothideomycetes fungi.</title>
        <authorList>
            <person name="Ohm R.A."/>
            <person name="Feau N."/>
            <person name="Henrissat B."/>
            <person name="Schoch C.L."/>
            <person name="Horwitz B.A."/>
            <person name="Barry K.W."/>
            <person name="Condon B.J."/>
            <person name="Copeland A.C."/>
            <person name="Dhillon B."/>
            <person name="Glaser F."/>
            <person name="Hesse C.N."/>
            <person name="Kosti I."/>
            <person name="LaButti K."/>
            <person name="Lindquist E.A."/>
            <person name="Lucas S."/>
            <person name="Salamov A.A."/>
            <person name="Bradshaw R.E."/>
            <person name="Ciuffetti L."/>
            <person name="Hamelin R.C."/>
            <person name="Kema G.H.J."/>
            <person name="Lawrence C."/>
            <person name="Scott J.A."/>
            <person name="Spatafora J.W."/>
            <person name="Turgeon B.G."/>
            <person name="de Wit P.J.G.M."/>
            <person name="Zhong S."/>
            <person name="Goodwin S.B."/>
            <person name="Grigoriev I.V."/>
        </authorList>
    </citation>
    <scope>NUCLEOTIDE SEQUENCE [LARGE SCALE GENOMIC DNA]</scope>
    <source>
        <strain evidence="3 4">UAMH 10762</strain>
    </source>
</reference>
<feature type="compositionally biased region" description="Polar residues" evidence="1">
    <location>
        <begin position="396"/>
        <end position="406"/>
    </location>
</feature>
<dbReference type="HOGENOM" id="CLU_030125_1_0_1"/>
<feature type="domain" description="PRISE-like Rossmann-fold" evidence="2">
    <location>
        <begin position="9"/>
        <end position="332"/>
    </location>
</feature>
<evidence type="ECO:0000259" key="2">
    <source>
        <dbReference type="Pfam" id="PF22917"/>
    </source>
</evidence>
<feature type="region of interest" description="Disordered" evidence="1">
    <location>
        <begin position="387"/>
        <end position="406"/>
    </location>
</feature>
<dbReference type="SUPFAM" id="SSF51735">
    <property type="entry name" value="NAD(P)-binding Rossmann-fold domains"/>
    <property type="match status" value="1"/>
</dbReference>
<dbReference type="Proteomes" id="UP000011761">
    <property type="component" value="Unassembled WGS sequence"/>
</dbReference>
<dbReference type="OrthoDB" id="1731983at2759"/>